<dbReference type="EMBL" id="JAOQAZ010000018">
    <property type="protein sequence ID" value="KAJ4256905.1"/>
    <property type="molecule type" value="Genomic_DNA"/>
</dbReference>
<name>A0A9W8VF93_9HYPO</name>
<evidence type="ECO:0000313" key="1">
    <source>
        <dbReference type="EMBL" id="KAJ4256905.1"/>
    </source>
</evidence>
<reference evidence="1" key="1">
    <citation type="submission" date="2022-09" db="EMBL/GenBank/DDBJ databases">
        <title>Fusarium specimens isolated from Avocado Roots.</title>
        <authorList>
            <person name="Stajich J."/>
            <person name="Roper C."/>
            <person name="Heimlech-Rivalta G."/>
        </authorList>
    </citation>
    <scope>NUCLEOTIDE SEQUENCE</scope>
    <source>
        <strain evidence="1">CF00136</strain>
    </source>
</reference>
<comment type="caution">
    <text evidence="1">The sequence shown here is derived from an EMBL/GenBank/DDBJ whole genome shotgun (WGS) entry which is preliminary data.</text>
</comment>
<proteinExistence type="predicted"/>
<accession>A0A9W8VF93</accession>
<gene>
    <name evidence="1" type="ORF">NW762_009001</name>
</gene>
<sequence length="93" mass="10300">METFLANDANNNKTQNSGFVSIAHDPSYLVSCVLLLLTSIIVYSSRGESSQLEEINPRDAFEFSNIPRLRRFMSSSVDVLTAGATKYITYSAN</sequence>
<keyword evidence="2" id="KW-1185">Reference proteome</keyword>
<evidence type="ECO:0000313" key="2">
    <source>
        <dbReference type="Proteomes" id="UP001152049"/>
    </source>
</evidence>
<dbReference type="Proteomes" id="UP001152049">
    <property type="component" value="Unassembled WGS sequence"/>
</dbReference>
<dbReference type="AlphaFoldDB" id="A0A9W8VF93"/>
<organism evidence="1 2">
    <name type="scientific">Fusarium torreyae</name>
    <dbReference type="NCBI Taxonomy" id="1237075"/>
    <lineage>
        <taxon>Eukaryota</taxon>
        <taxon>Fungi</taxon>
        <taxon>Dikarya</taxon>
        <taxon>Ascomycota</taxon>
        <taxon>Pezizomycotina</taxon>
        <taxon>Sordariomycetes</taxon>
        <taxon>Hypocreomycetidae</taxon>
        <taxon>Hypocreales</taxon>
        <taxon>Nectriaceae</taxon>
        <taxon>Fusarium</taxon>
    </lineage>
</organism>
<protein>
    <submittedName>
        <fullName evidence="1">Uncharacterized protein</fullName>
    </submittedName>
</protein>